<keyword evidence="5" id="KW-1185">Reference proteome</keyword>
<feature type="transmembrane region" description="Helical" evidence="2">
    <location>
        <begin position="7"/>
        <end position="30"/>
    </location>
</feature>
<dbReference type="PANTHER" id="PTHR30576">
    <property type="entry name" value="COLANIC BIOSYNTHESIS UDP-GLUCOSE LIPID CARRIER TRANSFERASE"/>
    <property type="match status" value="1"/>
</dbReference>
<sequence length="186" mass="21189">MKRLFDIVFSFIALIILIPICLVIAAAIFLENGGPLVFKQKRMGVNNQLFTIYKFRTMRKDTPNVPTHLLSDPDKYITKIGKLLRKTSLDELPQVLNIIKGDMSLVGPRPALYNQTELIQMRQENGIDKVRPGLTGWAQINGRDDITDALKVRYDLEYVQKCSMRFDIEIIVKTVLAVIKAKNIKA</sequence>
<feature type="domain" description="Bacterial sugar transferase" evidence="3">
    <location>
        <begin position="2"/>
        <end position="180"/>
    </location>
</feature>
<evidence type="ECO:0000256" key="2">
    <source>
        <dbReference type="SAM" id="Phobius"/>
    </source>
</evidence>
<dbReference type="RefSeq" id="WP_268614099.1">
    <property type="nucleotide sequence ID" value="NZ_JAMDMX010000016.1"/>
</dbReference>
<keyword evidence="2" id="KW-0472">Membrane</keyword>
<keyword evidence="4" id="KW-0808">Transferase</keyword>
<comment type="similarity">
    <text evidence="1">Belongs to the bacterial sugar transferase family.</text>
</comment>
<evidence type="ECO:0000256" key="1">
    <source>
        <dbReference type="ARBA" id="ARBA00006464"/>
    </source>
</evidence>
<comment type="caution">
    <text evidence="4">The sequence shown here is derived from an EMBL/GenBank/DDBJ whole genome shotgun (WGS) entry which is preliminary data.</text>
</comment>
<keyword evidence="2" id="KW-0812">Transmembrane</keyword>
<dbReference type="PANTHER" id="PTHR30576:SF10">
    <property type="entry name" value="SLL5057 PROTEIN"/>
    <property type="match status" value="1"/>
</dbReference>
<organism evidence="4 5">
    <name type="scientific">Paenibacillus alginolyticus</name>
    <dbReference type="NCBI Taxonomy" id="59839"/>
    <lineage>
        <taxon>Bacteria</taxon>
        <taxon>Bacillati</taxon>
        <taxon>Bacillota</taxon>
        <taxon>Bacilli</taxon>
        <taxon>Bacillales</taxon>
        <taxon>Paenibacillaceae</taxon>
        <taxon>Paenibacillus</taxon>
    </lineage>
</organism>
<proteinExistence type="inferred from homology"/>
<evidence type="ECO:0000259" key="3">
    <source>
        <dbReference type="Pfam" id="PF02397"/>
    </source>
</evidence>
<evidence type="ECO:0000313" key="5">
    <source>
        <dbReference type="Proteomes" id="UP001527099"/>
    </source>
</evidence>
<dbReference type="GO" id="GO:0016740">
    <property type="term" value="F:transferase activity"/>
    <property type="evidence" value="ECO:0007669"/>
    <property type="project" value="UniProtKB-KW"/>
</dbReference>
<name>A0ABT4G8Q2_9BACL</name>
<accession>A0ABT4G8Q2</accession>
<dbReference type="Pfam" id="PF02397">
    <property type="entry name" value="Bac_transf"/>
    <property type="match status" value="1"/>
</dbReference>
<dbReference type="Proteomes" id="UP001527099">
    <property type="component" value="Unassembled WGS sequence"/>
</dbReference>
<keyword evidence="2" id="KW-1133">Transmembrane helix</keyword>
<dbReference type="EMBL" id="JAMDMX010000016">
    <property type="protein sequence ID" value="MCY9692567.1"/>
    <property type="molecule type" value="Genomic_DNA"/>
</dbReference>
<reference evidence="4 5" key="1">
    <citation type="submission" date="2022-05" db="EMBL/GenBank/DDBJ databases">
        <title>Genome Sequencing of Bee-Associated Microbes.</title>
        <authorList>
            <person name="Dunlap C."/>
        </authorList>
    </citation>
    <scope>NUCLEOTIDE SEQUENCE [LARGE SCALE GENOMIC DNA]</scope>
    <source>
        <strain evidence="4 5">NRRL B-14421</strain>
    </source>
</reference>
<protein>
    <submittedName>
        <fullName evidence="4">Sugar transferase</fullName>
    </submittedName>
</protein>
<dbReference type="InterPro" id="IPR003362">
    <property type="entry name" value="Bact_transf"/>
</dbReference>
<evidence type="ECO:0000313" key="4">
    <source>
        <dbReference type="EMBL" id="MCY9692567.1"/>
    </source>
</evidence>
<gene>
    <name evidence="4" type="ORF">M5X19_06580</name>
</gene>